<organism evidence="2 3">
    <name type="scientific">Trichinella spiralis</name>
    <name type="common">Trichina worm</name>
    <dbReference type="NCBI Taxonomy" id="6334"/>
    <lineage>
        <taxon>Eukaryota</taxon>
        <taxon>Metazoa</taxon>
        <taxon>Ecdysozoa</taxon>
        <taxon>Nematoda</taxon>
        <taxon>Enoplea</taxon>
        <taxon>Dorylaimia</taxon>
        <taxon>Trichinellida</taxon>
        <taxon>Trichinellidae</taxon>
        <taxon>Trichinella</taxon>
    </lineage>
</organism>
<evidence type="ECO:0000313" key="2">
    <source>
        <dbReference type="EMBL" id="KAL1244801.1"/>
    </source>
</evidence>
<evidence type="ECO:0000256" key="1">
    <source>
        <dbReference type="SAM" id="Phobius"/>
    </source>
</evidence>
<proteinExistence type="predicted"/>
<keyword evidence="2" id="KW-0675">Receptor</keyword>
<keyword evidence="1" id="KW-0472">Membrane</keyword>
<protein>
    <submittedName>
        <fullName evidence="2">G-protein coupled receptor</fullName>
    </submittedName>
</protein>
<accession>A0ABR3KY92</accession>
<evidence type="ECO:0000313" key="3">
    <source>
        <dbReference type="Proteomes" id="UP001558632"/>
    </source>
</evidence>
<name>A0ABR3KY92_TRISP</name>
<keyword evidence="1" id="KW-1133">Transmembrane helix</keyword>
<feature type="transmembrane region" description="Helical" evidence="1">
    <location>
        <begin position="27"/>
        <end position="47"/>
    </location>
</feature>
<sequence>MSDPHLPVEERLVDFRLLLYLYQYSQMWLNLFTVMNSSLPFYCYLAFNPIFRQEAQRTAVAYCWRLVALVKRRGMSSRTPRTMSTWKNESI</sequence>
<reference evidence="2 3" key="1">
    <citation type="submission" date="2024-07" db="EMBL/GenBank/DDBJ databases">
        <title>Enhanced genomic and transcriptomic resources for Trichinella pseudospiralis and T. spiralis underpin the discovery of pronounced molecular differences between stages and species.</title>
        <authorList>
            <person name="Pasi K.K."/>
            <person name="La Rosa G."/>
            <person name="Gomez-Morales M.A."/>
            <person name="Tosini F."/>
            <person name="Sumanam S."/>
            <person name="Young N.D."/>
            <person name="Chang B.C."/>
            <person name="Robin G.B."/>
        </authorList>
    </citation>
    <scope>NUCLEOTIDE SEQUENCE [LARGE SCALE GENOMIC DNA]</scope>
    <source>
        <strain evidence="2">ISS534</strain>
    </source>
</reference>
<dbReference type="EMBL" id="JBEUSY010000132">
    <property type="protein sequence ID" value="KAL1244801.1"/>
    <property type="molecule type" value="Genomic_DNA"/>
</dbReference>
<keyword evidence="3" id="KW-1185">Reference proteome</keyword>
<dbReference type="Proteomes" id="UP001558632">
    <property type="component" value="Unassembled WGS sequence"/>
</dbReference>
<comment type="caution">
    <text evidence="2">The sequence shown here is derived from an EMBL/GenBank/DDBJ whole genome shotgun (WGS) entry which is preliminary data.</text>
</comment>
<keyword evidence="1" id="KW-0812">Transmembrane</keyword>
<gene>
    <name evidence="2" type="ORF">TSPI_06277</name>
</gene>